<accession>A0AA38H7L4</accession>
<dbReference type="EMBL" id="JAKWFO010000005">
    <property type="protein sequence ID" value="KAI9635708.1"/>
    <property type="molecule type" value="Genomic_DNA"/>
</dbReference>
<gene>
    <name evidence="1" type="ORF">MKK02DRAFT_33070</name>
</gene>
<keyword evidence="2" id="KW-1185">Reference proteome</keyword>
<protein>
    <recommendedName>
        <fullName evidence="3">Metaxin glutathione S-transferase domain-containing protein</fullName>
    </recommendedName>
</protein>
<evidence type="ECO:0000313" key="2">
    <source>
        <dbReference type="Proteomes" id="UP001164286"/>
    </source>
</evidence>
<evidence type="ECO:0008006" key="3">
    <source>
        <dbReference type="Google" id="ProtNLM"/>
    </source>
</evidence>
<evidence type="ECO:0000313" key="1">
    <source>
        <dbReference type="EMBL" id="KAI9635708.1"/>
    </source>
</evidence>
<sequence>MAATASSSRFAAPSWVHNLYSRFPLVVLEQEDEIPWRRELRSSDAECSLWVQPPAAPEHPYHRSWASSDPDSLRAQLLFLLRKVPVSFRPWSNEQSAPSSRLPALQLVLDDTLLSSDEVRGWLDQNYPLKGKNKEIQNMPSQETYDRGVALAQLVLGDLYTAYLSESKKSMYKHLPNPPPLAAGLKTPLPAALTGDSRTINAEEMAERGEDALEIIAGQIDGSWALGASQATPLDALIAAHLYPLFTLSPSSTLRRKAEELPQLGDYLDRVLTAAGASMRE</sequence>
<organism evidence="1 2">
    <name type="scientific">Dioszegia hungarica</name>
    <dbReference type="NCBI Taxonomy" id="4972"/>
    <lineage>
        <taxon>Eukaryota</taxon>
        <taxon>Fungi</taxon>
        <taxon>Dikarya</taxon>
        <taxon>Basidiomycota</taxon>
        <taxon>Agaricomycotina</taxon>
        <taxon>Tremellomycetes</taxon>
        <taxon>Tremellales</taxon>
        <taxon>Bulleribasidiaceae</taxon>
        <taxon>Dioszegia</taxon>
    </lineage>
</organism>
<dbReference type="GeneID" id="77727845"/>
<dbReference type="Proteomes" id="UP001164286">
    <property type="component" value="Unassembled WGS sequence"/>
</dbReference>
<dbReference type="AlphaFoldDB" id="A0AA38H7L4"/>
<reference evidence="1" key="1">
    <citation type="journal article" date="2022" name="G3 (Bethesda)">
        <title>High quality genome of the basidiomycete yeast Dioszegia hungarica PDD-24b-2 isolated from cloud water.</title>
        <authorList>
            <person name="Jarrige D."/>
            <person name="Haridas S."/>
            <person name="Bleykasten-Grosshans C."/>
            <person name="Joly M."/>
            <person name="Nadalig T."/>
            <person name="Sancelme M."/>
            <person name="Vuilleumier S."/>
            <person name="Grigoriev I.V."/>
            <person name="Amato P."/>
            <person name="Bringel F."/>
        </authorList>
    </citation>
    <scope>NUCLEOTIDE SEQUENCE</scope>
    <source>
        <strain evidence="1">PDD-24b-2</strain>
    </source>
</reference>
<dbReference type="RefSeq" id="XP_052945485.1">
    <property type="nucleotide sequence ID" value="XM_053088640.1"/>
</dbReference>
<comment type="caution">
    <text evidence="1">The sequence shown here is derived from an EMBL/GenBank/DDBJ whole genome shotgun (WGS) entry which is preliminary data.</text>
</comment>
<name>A0AA38H7L4_9TREE</name>
<proteinExistence type="predicted"/>